<dbReference type="CDD" id="cd04489">
    <property type="entry name" value="ExoVII_LU_OBF"/>
    <property type="match status" value="1"/>
</dbReference>
<dbReference type="InterPro" id="IPR025824">
    <property type="entry name" value="OB-fold_nuc-bd_dom"/>
</dbReference>
<keyword evidence="3 5" id="KW-0378">Hydrolase</keyword>
<evidence type="ECO:0000256" key="3">
    <source>
        <dbReference type="ARBA" id="ARBA00022801"/>
    </source>
</evidence>
<dbReference type="NCBIfam" id="TIGR00237">
    <property type="entry name" value="xseA"/>
    <property type="match status" value="1"/>
</dbReference>
<keyword evidence="4 5" id="KW-0269">Exonuclease</keyword>
<dbReference type="EC" id="3.1.11.6" evidence="5"/>
<comment type="subcellular location">
    <subcellularLocation>
        <location evidence="5 6">Cytoplasm</location>
    </subcellularLocation>
</comment>
<dbReference type="Proteomes" id="UP000095488">
    <property type="component" value="Unassembled WGS sequence"/>
</dbReference>
<feature type="domain" description="OB-fold nucleic acid binding" evidence="8">
    <location>
        <begin position="6"/>
        <end position="101"/>
    </location>
</feature>
<keyword evidence="1 5" id="KW-0963">Cytoplasm</keyword>
<comment type="similarity">
    <text evidence="5 6">Belongs to the XseA family.</text>
</comment>
<keyword evidence="10" id="KW-1185">Reference proteome</keyword>
<feature type="domain" description="Exonuclease VII large subunit C-terminal" evidence="7">
    <location>
        <begin position="125"/>
        <end position="326"/>
    </location>
</feature>
<dbReference type="HAMAP" id="MF_00378">
    <property type="entry name" value="Exonuc_7_L"/>
    <property type="match status" value="1"/>
</dbReference>
<dbReference type="RefSeq" id="WP_055257266.1">
    <property type="nucleotide sequence ID" value="NZ_CABIXL010000001.1"/>
</dbReference>
<dbReference type="InterPro" id="IPR003753">
    <property type="entry name" value="Exonuc_VII_L"/>
</dbReference>
<evidence type="ECO:0000256" key="1">
    <source>
        <dbReference type="ARBA" id="ARBA00022490"/>
    </source>
</evidence>
<evidence type="ECO:0000259" key="8">
    <source>
        <dbReference type="Pfam" id="PF13742"/>
    </source>
</evidence>
<reference evidence="9 10" key="1">
    <citation type="submission" date="2015-09" db="EMBL/GenBank/DDBJ databases">
        <authorList>
            <consortium name="Pathogen Informatics"/>
            <person name="Wu L."/>
            <person name="Ma J."/>
        </authorList>
    </citation>
    <scope>NUCLEOTIDE SEQUENCE [LARGE SCALE GENOMIC DNA]</scope>
    <source>
        <strain evidence="9 10">2789STDY5834858</strain>
    </source>
</reference>
<accession>A0ABP2AQ38</accession>
<evidence type="ECO:0000256" key="5">
    <source>
        <dbReference type="HAMAP-Rule" id="MF_00378"/>
    </source>
</evidence>
<sequence length="405" mass="46007">MKLKTLTVTEVNEYLKKTIDNNFILNNILLKGEISNFKLHSKGHIYFSLKDKESKINCIMFKGDAVNLNFIPKDGMDVEVKGRISIYIQDGSLKLYCSSMREIGLGELFEEFNALKKELEREGVFDTFFKRKIPKHPKRVGVVTSPTGAAIRDIITIIKRRSKGIDIVLYPSLVQGVDAPKTIIEGINYFNKRNSVDVIIIGRGGGSIEELWAFNDRDLAYEIFNSKIPIISAVGHETDFSISDYASDLRAATPSAAAEIVSAGIEELNIKLDHYRKILYKNITDDIKYKKEALDSLNKILKSNNPEKFLSNEKSILEQLNHRMNTKIYSLVEENKEKVSKLNHILMTLNPLNVLSRGYSIILDEGNDILNSVEELEKKDNITIFMKDGNINIDIKIKDKEKRNG</sequence>
<dbReference type="GO" id="GO:0008855">
    <property type="term" value="F:exodeoxyribonuclease VII activity"/>
    <property type="evidence" value="ECO:0007669"/>
    <property type="project" value="UniProtKB-EC"/>
</dbReference>
<comment type="subunit">
    <text evidence="5">Heterooligomer composed of large and small subunits.</text>
</comment>
<protein>
    <recommendedName>
        <fullName evidence="5">Exodeoxyribonuclease 7 large subunit</fullName>
        <ecNumber evidence="5">3.1.11.6</ecNumber>
    </recommendedName>
    <alternativeName>
        <fullName evidence="5">Exodeoxyribonuclease VII large subunit</fullName>
        <shortName evidence="5">Exonuclease VII large subunit</shortName>
    </alternativeName>
</protein>
<evidence type="ECO:0000256" key="2">
    <source>
        <dbReference type="ARBA" id="ARBA00022722"/>
    </source>
</evidence>
<evidence type="ECO:0000256" key="4">
    <source>
        <dbReference type="ARBA" id="ARBA00022839"/>
    </source>
</evidence>
<comment type="catalytic activity">
    <reaction evidence="5 6">
        <text>Exonucleolytic cleavage in either 5'- to 3'- or 3'- to 5'-direction to yield nucleoside 5'-phosphates.</text>
        <dbReference type="EC" id="3.1.11.6"/>
    </reaction>
</comment>
<proteinExistence type="inferred from homology"/>
<keyword evidence="2 5" id="KW-0540">Nuclease</keyword>
<comment type="caution">
    <text evidence="9">The sequence shown here is derived from an EMBL/GenBank/DDBJ whole genome shotgun (WGS) entry which is preliminary data.</text>
</comment>
<dbReference type="Pfam" id="PF13742">
    <property type="entry name" value="tRNA_anti_2"/>
    <property type="match status" value="1"/>
</dbReference>
<dbReference type="PANTHER" id="PTHR30008">
    <property type="entry name" value="EXODEOXYRIBONUCLEASE 7 LARGE SUBUNIT"/>
    <property type="match status" value="1"/>
</dbReference>
<dbReference type="EMBL" id="CYZR01000001">
    <property type="protein sequence ID" value="CUN51011.1"/>
    <property type="molecule type" value="Genomic_DNA"/>
</dbReference>
<evidence type="ECO:0000259" key="7">
    <source>
        <dbReference type="Pfam" id="PF02601"/>
    </source>
</evidence>
<dbReference type="Pfam" id="PF02601">
    <property type="entry name" value="Exonuc_VII_L"/>
    <property type="match status" value="1"/>
</dbReference>
<dbReference type="InterPro" id="IPR020579">
    <property type="entry name" value="Exonuc_VII_lsu_C"/>
</dbReference>
<evidence type="ECO:0000256" key="6">
    <source>
        <dbReference type="RuleBase" id="RU004355"/>
    </source>
</evidence>
<evidence type="ECO:0000313" key="9">
    <source>
        <dbReference type="EMBL" id="CUN51011.1"/>
    </source>
</evidence>
<dbReference type="PANTHER" id="PTHR30008:SF0">
    <property type="entry name" value="EXODEOXYRIBONUCLEASE 7 LARGE SUBUNIT"/>
    <property type="match status" value="1"/>
</dbReference>
<gene>
    <name evidence="5 9" type="primary">xseA</name>
    <name evidence="9" type="ORF">ERS852473_00377</name>
</gene>
<name>A0ABP2AQ38_SARVE</name>
<comment type="function">
    <text evidence="5">Bidirectionally degrades single-stranded DNA into large acid-insoluble oligonucleotides, which are then degraded further into small acid-soluble oligonucleotides.</text>
</comment>
<evidence type="ECO:0000313" key="10">
    <source>
        <dbReference type="Proteomes" id="UP000095488"/>
    </source>
</evidence>
<organism evidence="9 10">
    <name type="scientific">Sarcina ventriculi</name>
    <name type="common">Clostridium ventriculi</name>
    <dbReference type="NCBI Taxonomy" id="1267"/>
    <lineage>
        <taxon>Bacteria</taxon>
        <taxon>Bacillati</taxon>
        <taxon>Bacillota</taxon>
        <taxon>Clostridia</taxon>
        <taxon>Eubacteriales</taxon>
        <taxon>Clostridiaceae</taxon>
        <taxon>Sarcina</taxon>
    </lineage>
</organism>